<protein>
    <submittedName>
        <fullName evidence="5">CCND2</fullName>
    </submittedName>
</protein>
<dbReference type="EMBL" id="HG994584">
    <property type="protein sequence ID" value="CAF2941916.1"/>
    <property type="molecule type" value="Genomic_DNA"/>
</dbReference>
<evidence type="ECO:0000259" key="4">
    <source>
        <dbReference type="SMART" id="SM01332"/>
    </source>
</evidence>
<dbReference type="SMART" id="SM00385">
    <property type="entry name" value="CYCLIN"/>
    <property type="match status" value="2"/>
</dbReference>
<dbReference type="FunFam" id="1.10.472.10:FF:000096">
    <property type="entry name" value="G1/S-specific cyclin-D3 isoform X2"/>
    <property type="match status" value="1"/>
</dbReference>
<reference evidence="5" key="1">
    <citation type="submission" date="2021-02" db="EMBL/GenBank/DDBJ databases">
        <authorList>
            <person name="Bekaert M."/>
        </authorList>
    </citation>
    <scope>NUCLEOTIDE SEQUENCE</scope>
    <source>
        <strain evidence="5">IoA-00</strain>
    </source>
</reference>
<evidence type="ECO:0000256" key="1">
    <source>
        <dbReference type="RuleBase" id="RU000383"/>
    </source>
</evidence>
<dbReference type="InterPro" id="IPR004367">
    <property type="entry name" value="Cyclin_C-dom"/>
</dbReference>
<accession>A0A7R8CYJ0</accession>
<dbReference type="InterPro" id="IPR006671">
    <property type="entry name" value="Cyclin_N"/>
</dbReference>
<dbReference type="OrthoDB" id="306099at2759"/>
<dbReference type="InterPro" id="IPR036915">
    <property type="entry name" value="Cyclin-like_sf"/>
</dbReference>
<proteinExistence type="inferred from homology"/>
<gene>
    <name evidence="5" type="ORF">LSAA_9927</name>
</gene>
<dbReference type="SUPFAM" id="SSF47954">
    <property type="entry name" value="Cyclin-like"/>
    <property type="match status" value="2"/>
</dbReference>
<feature type="domain" description="Cyclin-like" evidence="3">
    <location>
        <begin position="189"/>
        <end position="276"/>
    </location>
</feature>
<keyword evidence="1" id="KW-0195">Cyclin</keyword>
<name>A0A7R8CYJ0_LEPSM</name>
<feature type="domain" description="Cyclin C-terminal" evidence="4">
    <location>
        <begin position="181"/>
        <end position="311"/>
    </location>
</feature>
<feature type="region of interest" description="Disordered" evidence="2">
    <location>
        <begin position="342"/>
        <end position="362"/>
    </location>
</feature>
<feature type="region of interest" description="Disordered" evidence="2">
    <location>
        <begin position="293"/>
        <end position="316"/>
    </location>
</feature>
<evidence type="ECO:0000313" key="5">
    <source>
        <dbReference type="EMBL" id="CAF2941916.1"/>
    </source>
</evidence>
<dbReference type="Pfam" id="PF02984">
    <property type="entry name" value="Cyclin_C"/>
    <property type="match status" value="1"/>
</dbReference>
<dbReference type="PANTHER" id="PTHR10177">
    <property type="entry name" value="CYCLINS"/>
    <property type="match status" value="1"/>
</dbReference>
<sequence>MSSNDLLCSESLDYLGASPLSLKSETVSSSFDVPLTVRAEPDPAFLKKRILHNLLSNEKDFLPIHKDFLKEVQRGCITDEHRRILGEWMRDVVFEVGSGPDTFCLAMNLLDRFLSLVPLGSPSQLQLLGTVTLLVASKLRDSESIPGRSLIIYTDHSITSKEIKDWEWLLLQKLGWEINGITPFDYLDHLLPRLSFPSSLDMKEFRKFAETILVLVANEYAFTSLPPSRIAASAILIAYRRLSENPSINSLLRSLQSLLLLSNTNDLESSVRDISSVLPQYLVDKVPLPTSLGQEENIHDSSKCSSTSSEDSTDYYRSNSPLSAVDIFTEFDRGVFQAVLDSDEKPGASSSSSDSPLSILVS</sequence>
<organism evidence="5 6">
    <name type="scientific">Lepeophtheirus salmonis</name>
    <name type="common">Salmon louse</name>
    <name type="synonym">Caligus salmonis</name>
    <dbReference type="NCBI Taxonomy" id="72036"/>
    <lineage>
        <taxon>Eukaryota</taxon>
        <taxon>Metazoa</taxon>
        <taxon>Ecdysozoa</taxon>
        <taxon>Arthropoda</taxon>
        <taxon>Crustacea</taxon>
        <taxon>Multicrustacea</taxon>
        <taxon>Hexanauplia</taxon>
        <taxon>Copepoda</taxon>
        <taxon>Siphonostomatoida</taxon>
        <taxon>Caligidae</taxon>
        <taxon>Lepeophtheirus</taxon>
    </lineage>
</organism>
<evidence type="ECO:0000256" key="2">
    <source>
        <dbReference type="SAM" id="MobiDB-lite"/>
    </source>
</evidence>
<feature type="domain" description="Cyclin-like" evidence="3">
    <location>
        <begin position="87"/>
        <end position="172"/>
    </location>
</feature>
<comment type="similarity">
    <text evidence="1">Belongs to the cyclin family.</text>
</comment>
<evidence type="ECO:0000313" key="6">
    <source>
        <dbReference type="Proteomes" id="UP000675881"/>
    </source>
</evidence>
<feature type="compositionally biased region" description="Low complexity" evidence="2">
    <location>
        <begin position="349"/>
        <end position="362"/>
    </location>
</feature>
<dbReference type="Proteomes" id="UP000675881">
    <property type="component" value="Chromosome 5"/>
</dbReference>
<dbReference type="Pfam" id="PF00134">
    <property type="entry name" value="Cyclin_N"/>
    <property type="match status" value="1"/>
</dbReference>
<dbReference type="SMART" id="SM01332">
    <property type="entry name" value="Cyclin_C"/>
    <property type="match status" value="1"/>
</dbReference>
<dbReference type="InterPro" id="IPR013763">
    <property type="entry name" value="Cyclin-like_dom"/>
</dbReference>
<evidence type="ECO:0000259" key="3">
    <source>
        <dbReference type="SMART" id="SM00385"/>
    </source>
</evidence>
<dbReference type="AlphaFoldDB" id="A0A7R8CYJ0"/>
<keyword evidence="6" id="KW-1185">Reference proteome</keyword>
<dbReference type="Gene3D" id="1.10.472.10">
    <property type="entry name" value="Cyclin-like"/>
    <property type="match status" value="2"/>
</dbReference>
<dbReference type="InterPro" id="IPR039361">
    <property type="entry name" value="Cyclin"/>
</dbReference>
<feature type="compositionally biased region" description="Low complexity" evidence="2">
    <location>
        <begin position="303"/>
        <end position="316"/>
    </location>
</feature>